<reference evidence="3" key="2">
    <citation type="journal article" date="2021" name="PeerJ">
        <title>Extensive microbial diversity within the chicken gut microbiome revealed by metagenomics and culture.</title>
        <authorList>
            <person name="Gilroy R."/>
            <person name="Ravi A."/>
            <person name="Getino M."/>
            <person name="Pursley I."/>
            <person name="Horton D.L."/>
            <person name="Alikhan N.F."/>
            <person name="Baker D."/>
            <person name="Gharbi K."/>
            <person name="Hall N."/>
            <person name="Watson M."/>
            <person name="Adriaenssens E.M."/>
            <person name="Foster-Nyarko E."/>
            <person name="Jarju S."/>
            <person name="Secka A."/>
            <person name="Antonio M."/>
            <person name="Oren A."/>
            <person name="Chaudhuri R.R."/>
            <person name="La Ragione R."/>
            <person name="Hildebrand F."/>
            <person name="Pallen M.J."/>
        </authorList>
    </citation>
    <scope>NUCLEOTIDE SEQUENCE</scope>
    <source>
        <strain evidence="3">B3-2255</strain>
    </source>
</reference>
<feature type="transmembrane region" description="Helical" evidence="2">
    <location>
        <begin position="70"/>
        <end position="88"/>
    </location>
</feature>
<evidence type="ECO:0000256" key="1">
    <source>
        <dbReference type="SAM" id="Coils"/>
    </source>
</evidence>
<dbReference type="EMBL" id="JADILY010000089">
    <property type="protein sequence ID" value="MBO8481747.1"/>
    <property type="molecule type" value="Genomic_DNA"/>
</dbReference>
<organism evidence="3 4">
    <name type="scientific">Candidatus Merdivivens faecigallinarum</name>
    <dbReference type="NCBI Taxonomy" id="2840871"/>
    <lineage>
        <taxon>Bacteria</taxon>
        <taxon>Pseudomonadati</taxon>
        <taxon>Bacteroidota</taxon>
        <taxon>Bacteroidia</taxon>
        <taxon>Bacteroidales</taxon>
        <taxon>Muribaculaceae</taxon>
        <taxon>Muribaculaceae incertae sedis</taxon>
        <taxon>Candidatus Merdivivens</taxon>
    </lineage>
</organism>
<keyword evidence="1" id="KW-0175">Coiled coil</keyword>
<feature type="transmembrane region" description="Helical" evidence="2">
    <location>
        <begin position="145"/>
        <end position="167"/>
    </location>
</feature>
<evidence type="ECO:0000313" key="3">
    <source>
        <dbReference type="EMBL" id="MBO8481747.1"/>
    </source>
</evidence>
<gene>
    <name evidence="3" type="ORF">IAC87_04280</name>
</gene>
<feature type="transmembrane region" description="Helical" evidence="2">
    <location>
        <begin position="94"/>
        <end position="113"/>
    </location>
</feature>
<protein>
    <submittedName>
        <fullName evidence="3">Uncharacterized protein</fullName>
    </submittedName>
</protein>
<dbReference type="Proteomes" id="UP000823772">
    <property type="component" value="Unassembled WGS sequence"/>
</dbReference>
<feature type="coiled-coil region" evidence="1">
    <location>
        <begin position="14"/>
        <end position="55"/>
    </location>
</feature>
<accession>A0A9D9IYV9</accession>
<comment type="caution">
    <text evidence="3">The sequence shown here is derived from an EMBL/GenBank/DDBJ whole genome shotgun (WGS) entry which is preliminary data.</text>
</comment>
<proteinExistence type="predicted"/>
<dbReference type="AlphaFoldDB" id="A0A9D9IYV9"/>
<name>A0A9D9IYV9_9BACT</name>
<feature type="transmembrane region" description="Helical" evidence="2">
    <location>
        <begin position="173"/>
        <end position="193"/>
    </location>
</feature>
<evidence type="ECO:0000313" key="4">
    <source>
        <dbReference type="Proteomes" id="UP000823772"/>
    </source>
</evidence>
<evidence type="ECO:0000256" key="2">
    <source>
        <dbReference type="SAM" id="Phobius"/>
    </source>
</evidence>
<keyword evidence="2" id="KW-1133">Transmembrane helix</keyword>
<reference evidence="3" key="1">
    <citation type="submission" date="2020-10" db="EMBL/GenBank/DDBJ databases">
        <authorList>
            <person name="Gilroy R."/>
        </authorList>
    </citation>
    <scope>NUCLEOTIDE SEQUENCE</scope>
    <source>
        <strain evidence="3">B3-2255</strain>
    </source>
</reference>
<keyword evidence="2" id="KW-0472">Membrane</keyword>
<keyword evidence="2" id="KW-0812">Transmembrane</keyword>
<sequence>MELNENQNLQEEGIMDANDDMRQVLDELGQMRDEYANLKEELDRQKIINGKLMENTFRKNVDVLDSNRKTGIAVCVVMTLFLAALATFMEAFALPVAAGLALCLIVMAGYIVVYRKLDFKDGMADIKTTALKVRRFRKNYIRLQLASYVLAIGFIIISAPFIFPGFLATAKGLAAIALFFIVIFIACACAQYFTDRKVLKACDEIIDRLEEGEE</sequence>